<feature type="transmembrane region" description="Helical" evidence="9">
    <location>
        <begin position="60"/>
        <end position="78"/>
    </location>
</feature>
<evidence type="ECO:0000313" key="12">
    <source>
        <dbReference type="Proteomes" id="UP000521922"/>
    </source>
</evidence>
<dbReference type="GO" id="GO:0016020">
    <property type="term" value="C:membrane"/>
    <property type="evidence" value="ECO:0007669"/>
    <property type="project" value="InterPro"/>
</dbReference>
<feature type="transmembrane region" description="Helical" evidence="9">
    <location>
        <begin position="171"/>
        <end position="190"/>
    </location>
</feature>
<dbReference type="InterPro" id="IPR011712">
    <property type="entry name" value="Sig_transdc_His_kin_sub3_dim/P"/>
</dbReference>
<feature type="transmembrane region" description="Helical" evidence="9">
    <location>
        <begin position="133"/>
        <end position="151"/>
    </location>
</feature>
<keyword evidence="3" id="KW-0597">Phosphoprotein</keyword>
<dbReference type="CDD" id="cd16917">
    <property type="entry name" value="HATPase_UhpB-NarQ-NarX-like"/>
    <property type="match status" value="1"/>
</dbReference>
<dbReference type="GO" id="GO:0000155">
    <property type="term" value="F:phosphorelay sensor kinase activity"/>
    <property type="evidence" value="ECO:0007669"/>
    <property type="project" value="InterPro"/>
</dbReference>
<evidence type="ECO:0000256" key="1">
    <source>
        <dbReference type="ARBA" id="ARBA00000085"/>
    </source>
</evidence>
<feature type="transmembrane region" description="Helical" evidence="9">
    <location>
        <begin position="107"/>
        <end position="126"/>
    </location>
</feature>
<gene>
    <name evidence="11" type="ORF">BJ968_003589</name>
</gene>
<comment type="caution">
    <text evidence="11">The sequence shown here is derived from an EMBL/GenBank/DDBJ whole genome shotgun (WGS) entry which is preliminary data.</text>
</comment>
<evidence type="ECO:0000256" key="2">
    <source>
        <dbReference type="ARBA" id="ARBA00012438"/>
    </source>
</evidence>
<dbReference type="SUPFAM" id="SSF55874">
    <property type="entry name" value="ATPase domain of HSP90 chaperone/DNA topoisomerase II/histidine kinase"/>
    <property type="match status" value="1"/>
</dbReference>
<accession>A0A7Y9DNV7</accession>
<evidence type="ECO:0000256" key="6">
    <source>
        <dbReference type="ARBA" id="ARBA00022777"/>
    </source>
</evidence>
<name>A0A7Y9DNV7_9ACTN</name>
<keyword evidence="8" id="KW-0902">Two-component regulatory system</keyword>
<reference evidence="11 12" key="1">
    <citation type="submission" date="2020-07" db="EMBL/GenBank/DDBJ databases">
        <title>Sequencing the genomes of 1000 actinobacteria strains.</title>
        <authorList>
            <person name="Klenk H.-P."/>
        </authorList>
    </citation>
    <scope>NUCLEOTIDE SEQUENCE [LARGE SCALE GENOMIC DNA]</scope>
    <source>
        <strain evidence="11 12">DSM 7487</strain>
    </source>
</reference>
<keyword evidence="9" id="KW-1133">Transmembrane helix</keyword>
<keyword evidence="6 11" id="KW-0418">Kinase</keyword>
<dbReference type="EMBL" id="JACCBB010000001">
    <property type="protein sequence ID" value="NYD24049.1"/>
    <property type="molecule type" value="Genomic_DNA"/>
</dbReference>
<evidence type="ECO:0000256" key="4">
    <source>
        <dbReference type="ARBA" id="ARBA00022679"/>
    </source>
</evidence>
<dbReference type="PANTHER" id="PTHR24421">
    <property type="entry name" value="NITRATE/NITRITE SENSOR PROTEIN NARX-RELATED"/>
    <property type="match status" value="1"/>
</dbReference>
<dbReference type="InterPro" id="IPR050482">
    <property type="entry name" value="Sensor_HK_TwoCompSys"/>
</dbReference>
<keyword evidence="7" id="KW-0067">ATP-binding</keyword>
<sequence>MRRRSRPAPGRLRRPEGARARARALLAPLALLRHPRVLLVLLALTLYAVGVPVSVGVHHVPTGLALAAVLAQCAALLVALFRARSAVVLGLAGVLLVAGTADPRSGPWPWTVPSLLTFGSLLLVLGCVRRWRVAVWAWALSLLLTTALVTVPDVSAAGPTPDWVESAWTDLVVYGPNSALLLAIGGVVGARRRVREELARSRRDAEQEQARRVVVEERNRIARELHDVVAHSMSVIGVQATTAPYRLPGLPPEVRAEFDDIAAQSRTALAEMRTLLGVLRSSGDGGELAPRAGLDGLEELGEGARRAGSVVHLRVDEPLRRTALPSSVGIVVHRIVQEGLANVVRHATGAAVTVDVLRAGPGIVVEVRNGPAPQGPAPAADAGGHGLVGVRERAALLGGAVEAGPTPDGGFALRVELPWEGAA</sequence>
<evidence type="ECO:0000313" key="11">
    <source>
        <dbReference type="EMBL" id="NYD24049.1"/>
    </source>
</evidence>
<evidence type="ECO:0000256" key="7">
    <source>
        <dbReference type="ARBA" id="ARBA00022840"/>
    </source>
</evidence>
<evidence type="ECO:0000256" key="8">
    <source>
        <dbReference type="ARBA" id="ARBA00023012"/>
    </source>
</evidence>
<feature type="transmembrane region" description="Helical" evidence="9">
    <location>
        <begin position="85"/>
        <end position="101"/>
    </location>
</feature>
<feature type="domain" description="Signal transduction histidine kinase subgroup 3 dimerisation and phosphoacceptor" evidence="10">
    <location>
        <begin position="217"/>
        <end position="282"/>
    </location>
</feature>
<dbReference type="Gene3D" id="1.20.5.1930">
    <property type="match status" value="1"/>
</dbReference>
<dbReference type="Gene3D" id="3.30.565.10">
    <property type="entry name" value="Histidine kinase-like ATPase, C-terminal domain"/>
    <property type="match status" value="1"/>
</dbReference>
<evidence type="ECO:0000259" key="10">
    <source>
        <dbReference type="Pfam" id="PF07730"/>
    </source>
</evidence>
<dbReference type="Pfam" id="PF07730">
    <property type="entry name" value="HisKA_3"/>
    <property type="match status" value="1"/>
</dbReference>
<keyword evidence="5" id="KW-0547">Nucleotide-binding</keyword>
<dbReference type="InterPro" id="IPR036890">
    <property type="entry name" value="HATPase_C_sf"/>
</dbReference>
<dbReference type="GO" id="GO:0046983">
    <property type="term" value="F:protein dimerization activity"/>
    <property type="evidence" value="ECO:0007669"/>
    <property type="project" value="InterPro"/>
</dbReference>
<comment type="catalytic activity">
    <reaction evidence="1">
        <text>ATP + protein L-histidine = ADP + protein N-phospho-L-histidine.</text>
        <dbReference type="EC" id="2.7.13.3"/>
    </reaction>
</comment>
<evidence type="ECO:0000256" key="9">
    <source>
        <dbReference type="SAM" id="Phobius"/>
    </source>
</evidence>
<dbReference type="AlphaFoldDB" id="A0A7Y9DNV7"/>
<organism evidence="11 12">
    <name type="scientific">Kineococcus aurantiacus</name>
    <dbReference type="NCBI Taxonomy" id="37633"/>
    <lineage>
        <taxon>Bacteria</taxon>
        <taxon>Bacillati</taxon>
        <taxon>Actinomycetota</taxon>
        <taxon>Actinomycetes</taxon>
        <taxon>Kineosporiales</taxon>
        <taxon>Kineosporiaceae</taxon>
        <taxon>Kineococcus</taxon>
    </lineage>
</organism>
<keyword evidence="4" id="KW-0808">Transferase</keyword>
<evidence type="ECO:0000256" key="5">
    <source>
        <dbReference type="ARBA" id="ARBA00022741"/>
    </source>
</evidence>
<keyword evidence="9" id="KW-0812">Transmembrane</keyword>
<evidence type="ECO:0000256" key="3">
    <source>
        <dbReference type="ARBA" id="ARBA00022553"/>
    </source>
</evidence>
<keyword evidence="9" id="KW-0472">Membrane</keyword>
<dbReference type="EC" id="2.7.13.3" evidence="2"/>
<dbReference type="GO" id="GO:0005524">
    <property type="term" value="F:ATP binding"/>
    <property type="evidence" value="ECO:0007669"/>
    <property type="project" value="UniProtKB-KW"/>
</dbReference>
<dbReference type="PANTHER" id="PTHR24421:SF10">
    <property type="entry name" value="NITRATE_NITRITE SENSOR PROTEIN NARQ"/>
    <property type="match status" value="1"/>
</dbReference>
<proteinExistence type="predicted"/>
<keyword evidence="12" id="KW-1185">Reference proteome</keyword>
<protein>
    <recommendedName>
        <fullName evidence="2">histidine kinase</fullName>
        <ecNumber evidence="2">2.7.13.3</ecNumber>
    </recommendedName>
</protein>
<dbReference type="RefSeq" id="WP_179754194.1">
    <property type="nucleotide sequence ID" value="NZ_BAAAGN010000003.1"/>
</dbReference>
<dbReference type="Proteomes" id="UP000521922">
    <property type="component" value="Unassembled WGS sequence"/>
</dbReference>